<dbReference type="Pfam" id="PF10027">
    <property type="entry name" value="DUF2269"/>
    <property type="match status" value="1"/>
</dbReference>
<protein>
    <submittedName>
        <fullName evidence="2">Putative integral membrane protein</fullName>
    </submittedName>
</protein>
<proteinExistence type="predicted"/>
<evidence type="ECO:0000313" key="2">
    <source>
        <dbReference type="EMBL" id="AFL73974.1"/>
    </source>
</evidence>
<organism evidence="2 3">
    <name type="scientific">Thiocystis violascens (strain ATCC 17096 / DSM 198 / 6111)</name>
    <name type="common">Chromatium violascens</name>
    <dbReference type="NCBI Taxonomy" id="765911"/>
    <lineage>
        <taxon>Bacteria</taxon>
        <taxon>Pseudomonadati</taxon>
        <taxon>Pseudomonadota</taxon>
        <taxon>Gammaproteobacteria</taxon>
        <taxon>Chromatiales</taxon>
        <taxon>Chromatiaceae</taxon>
        <taxon>Thiocystis</taxon>
    </lineage>
</organism>
<sequence length="158" mass="17646">MLYAFFKSIHILGLVLMAGNVTVTALWKVFADRTNKTQIMAFAQWLVTVTDFSFTLSGGFLMVVGGYGAAYVGHMSVIETPWIVLGQLMLALAGAVWLGILVPIQVRQARWAQDFAVIGEVPPEYRKDSRTWLIWGLLSTVPLLAGLYWMVAKPMSYW</sequence>
<keyword evidence="1" id="KW-1133">Transmembrane helix</keyword>
<feature type="transmembrane region" description="Helical" evidence="1">
    <location>
        <begin position="6"/>
        <end position="30"/>
    </location>
</feature>
<accession>I3YAF6</accession>
<dbReference type="KEGG" id="tvi:Thivi_2017"/>
<keyword evidence="1" id="KW-0472">Membrane</keyword>
<dbReference type="RefSeq" id="WP_014778430.1">
    <property type="nucleotide sequence ID" value="NC_018012.1"/>
</dbReference>
<dbReference type="STRING" id="765911.Thivi_2017"/>
<keyword evidence="3" id="KW-1185">Reference proteome</keyword>
<dbReference type="EMBL" id="CP003154">
    <property type="protein sequence ID" value="AFL73974.1"/>
    <property type="molecule type" value="Genomic_DNA"/>
</dbReference>
<feature type="transmembrane region" description="Helical" evidence="1">
    <location>
        <begin position="82"/>
        <end position="104"/>
    </location>
</feature>
<feature type="transmembrane region" description="Helical" evidence="1">
    <location>
        <begin position="42"/>
        <end position="70"/>
    </location>
</feature>
<feature type="transmembrane region" description="Helical" evidence="1">
    <location>
        <begin position="132"/>
        <end position="151"/>
    </location>
</feature>
<evidence type="ECO:0000256" key="1">
    <source>
        <dbReference type="SAM" id="Phobius"/>
    </source>
</evidence>
<dbReference type="AlphaFoldDB" id="I3YAF6"/>
<reference evidence="2 3" key="1">
    <citation type="submission" date="2012-06" db="EMBL/GenBank/DDBJ databases">
        <title>Complete sequence of Thiocystis violascens DSM 198.</title>
        <authorList>
            <consortium name="US DOE Joint Genome Institute"/>
            <person name="Lucas S."/>
            <person name="Han J."/>
            <person name="Lapidus A."/>
            <person name="Cheng J.-F."/>
            <person name="Goodwin L."/>
            <person name="Pitluck S."/>
            <person name="Peters L."/>
            <person name="Ovchinnikova G."/>
            <person name="Teshima H."/>
            <person name="Detter J.C."/>
            <person name="Han C."/>
            <person name="Tapia R."/>
            <person name="Land M."/>
            <person name="Hauser L."/>
            <person name="Kyrpides N."/>
            <person name="Ivanova N."/>
            <person name="Pagani I."/>
            <person name="Vogl K."/>
            <person name="Liu Z."/>
            <person name="Frigaard N.-U."/>
            <person name="Bryant D."/>
            <person name="Woyke T."/>
        </authorList>
    </citation>
    <scope>NUCLEOTIDE SEQUENCE [LARGE SCALE GENOMIC DNA]</scope>
    <source>
        <strain evidence="3">ATCC 17096 / DSM 198 / 6111</strain>
    </source>
</reference>
<dbReference type="InterPro" id="IPR018729">
    <property type="entry name" value="DUF2269_transmembrane"/>
</dbReference>
<name>I3YAF6_THIV6</name>
<dbReference type="Proteomes" id="UP000006062">
    <property type="component" value="Chromosome"/>
</dbReference>
<dbReference type="eggNOG" id="COG5528">
    <property type="taxonomic scope" value="Bacteria"/>
</dbReference>
<evidence type="ECO:0000313" key="3">
    <source>
        <dbReference type="Proteomes" id="UP000006062"/>
    </source>
</evidence>
<gene>
    <name evidence="2" type="ordered locus">Thivi_2017</name>
</gene>
<keyword evidence="1" id="KW-0812">Transmembrane</keyword>
<dbReference type="HOGENOM" id="CLU_127159_0_1_6"/>